<evidence type="ECO:0000313" key="3">
    <source>
        <dbReference type="EMBL" id="OZM74713.1"/>
    </source>
</evidence>
<comment type="caution">
    <text evidence="3">The sequence shown here is derived from an EMBL/GenBank/DDBJ whole genome shotgun (WGS) entry which is preliminary data.</text>
</comment>
<protein>
    <submittedName>
        <fullName evidence="3">Uncharacterized protein</fullName>
    </submittedName>
</protein>
<keyword evidence="2" id="KW-1133">Transmembrane helix</keyword>
<keyword evidence="2" id="KW-0812">Transmembrane</keyword>
<accession>A0A263D8E2</accession>
<evidence type="ECO:0000256" key="1">
    <source>
        <dbReference type="SAM" id="MobiDB-lite"/>
    </source>
</evidence>
<sequence>MSGVADDDIRRVLSRAGEETGPPMGIDPRHIIEQGGRIRRRRKRFTVAGAFVATAGTVAAITFAVTPALPDTPVVPAGPGLTVESPVPSPVPPPPSTAVPSVTEPPAPESSARPEPSRTPEAPGQLPSGSRSAEREPAPPAPGQTASETRPDEPATVRP</sequence>
<evidence type="ECO:0000256" key="2">
    <source>
        <dbReference type="SAM" id="Phobius"/>
    </source>
</evidence>
<feature type="compositionally biased region" description="Basic and acidic residues" evidence="1">
    <location>
        <begin position="149"/>
        <end position="159"/>
    </location>
</feature>
<feature type="transmembrane region" description="Helical" evidence="2">
    <location>
        <begin position="45"/>
        <end position="65"/>
    </location>
</feature>
<reference evidence="3 4" key="1">
    <citation type="submission" date="2017-07" db="EMBL/GenBank/DDBJ databases">
        <title>Amycolatopsis antarcticus sp. nov., isolated from the surface of an Antarcticus brown macroalga.</title>
        <authorList>
            <person name="Wang J."/>
            <person name="Leiva S."/>
            <person name="Huang J."/>
            <person name="Huang Y."/>
        </authorList>
    </citation>
    <scope>NUCLEOTIDE SEQUENCE [LARGE SCALE GENOMIC DNA]</scope>
    <source>
        <strain evidence="3 4">AU-G6</strain>
    </source>
</reference>
<feature type="region of interest" description="Disordered" evidence="1">
    <location>
        <begin position="68"/>
        <end position="159"/>
    </location>
</feature>
<dbReference type="InParanoid" id="A0A263D8E2"/>
<feature type="compositionally biased region" description="Pro residues" evidence="1">
    <location>
        <begin position="87"/>
        <end position="108"/>
    </location>
</feature>
<keyword evidence="2" id="KW-0472">Membrane</keyword>
<evidence type="ECO:0000313" key="4">
    <source>
        <dbReference type="Proteomes" id="UP000242444"/>
    </source>
</evidence>
<organism evidence="3 4">
    <name type="scientific">Amycolatopsis antarctica</name>
    <dbReference type="NCBI Taxonomy" id="1854586"/>
    <lineage>
        <taxon>Bacteria</taxon>
        <taxon>Bacillati</taxon>
        <taxon>Actinomycetota</taxon>
        <taxon>Actinomycetes</taxon>
        <taxon>Pseudonocardiales</taxon>
        <taxon>Pseudonocardiaceae</taxon>
        <taxon>Amycolatopsis</taxon>
    </lineage>
</organism>
<dbReference type="AlphaFoldDB" id="A0A263D8E2"/>
<dbReference type="EMBL" id="NKYE01000001">
    <property type="protein sequence ID" value="OZM74713.1"/>
    <property type="molecule type" value="Genomic_DNA"/>
</dbReference>
<name>A0A263D8E2_9PSEU</name>
<keyword evidence="4" id="KW-1185">Reference proteome</keyword>
<gene>
    <name evidence="3" type="ORF">CFN78_00240</name>
</gene>
<proteinExistence type="predicted"/>
<dbReference type="Proteomes" id="UP000242444">
    <property type="component" value="Unassembled WGS sequence"/>
</dbReference>